<comment type="catalytic activity">
    <reaction evidence="1">
        <text>a 1,2-diacyl-sn-glycero-3-phosphocholine + H2O = a 1,2-diacyl-sn-glycero-3-phosphate + choline + H(+)</text>
        <dbReference type="Rhea" id="RHEA:14445"/>
        <dbReference type="ChEBI" id="CHEBI:15354"/>
        <dbReference type="ChEBI" id="CHEBI:15377"/>
        <dbReference type="ChEBI" id="CHEBI:15378"/>
        <dbReference type="ChEBI" id="CHEBI:57643"/>
        <dbReference type="ChEBI" id="CHEBI:58608"/>
        <dbReference type="EC" id="3.1.4.4"/>
    </reaction>
</comment>
<dbReference type="InterPro" id="IPR015679">
    <property type="entry name" value="PLipase_D_fam"/>
</dbReference>
<evidence type="ECO:0000313" key="12">
    <source>
        <dbReference type="Proteomes" id="UP001589795"/>
    </source>
</evidence>
<dbReference type="CDD" id="cd09140">
    <property type="entry name" value="PLDc_vPLD1_2_like_bac_1"/>
    <property type="match status" value="1"/>
</dbReference>
<dbReference type="Pfam" id="PF13091">
    <property type="entry name" value="PLDc_2"/>
    <property type="match status" value="1"/>
</dbReference>
<evidence type="ECO:0000256" key="4">
    <source>
        <dbReference type="ARBA" id="ARBA00018392"/>
    </source>
</evidence>
<dbReference type="RefSeq" id="WP_265507421.1">
    <property type="nucleotide sequence ID" value="NZ_JAOTBE010000031.1"/>
</dbReference>
<evidence type="ECO:0000256" key="6">
    <source>
        <dbReference type="ARBA" id="ARBA00022737"/>
    </source>
</evidence>
<evidence type="ECO:0000256" key="7">
    <source>
        <dbReference type="ARBA" id="ARBA00022801"/>
    </source>
</evidence>
<dbReference type="CDD" id="cd09143">
    <property type="entry name" value="PLDc_vPLD1_2_like_bac_2"/>
    <property type="match status" value="1"/>
</dbReference>
<dbReference type="EMBL" id="JBHLWQ010000175">
    <property type="protein sequence ID" value="MFC0202169.1"/>
    <property type="molecule type" value="Genomic_DNA"/>
</dbReference>
<sequence>MTDRDTPILRPGDTCWQIKRASRMAVIIDAAEYFSLVRDAVQQAQHSVMLIGWDFDTRIPLDRPDEDDKVPNRLGKFLGWVAENRQDVQIHVLRWNLGALNALGRGTTPLVILDWMTNDRIHFKLDGAHPVGSAHHQKIVVIDDTLAFCGGIDITADRWDTREHLDDNPLRVRPTTKRRYGPWHDVSTAVEGDVAQALGELARERWRRATGETLQPPKPQPSLWPDSLQPLLRDVDVAVARTAPEYDDREALHEIEALYLAGIAAARHTIYIESQYFASRRIAEAMAERLKLPDSPEIVIINPLSAEGWLEEEVMGSSRARLLHLIRKADRYGRFRLYTPVTAGGQPIYVHAKVMVVDDRLLKVGSSNLNNRSLGFDTECDISIEAGPGDDDKRRQILKLRNDLLSEHLGVAQSKLDQVLADADGSLIAAIETLRTDGRSLVPFEIPETNSIETTVLEENQLLDPERPSSRWRSLRRGVRSLIPGL</sequence>
<keyword evidence="8" id="KW-0443">Lipid metabolism</keyword>
<dbReference type="Gene3D" id="3.30.870.10">
    <property type="entry name" value="Endonuclease Chain A"/>
    <property type="match status" value="2"/>
</dbReference>
<comment type="function">
    <text evidence="2">Could be a virulence factor.</text>
</comment>
<comment type="caution">
    <text evidence="11">The sequence shown here is derived from an EMBL/GenBank/DDBJ whole genome shotgun (WGS) entry which is preliminary data.</text>
</comment>
<dbReference type="Proteomes" id="UP001589795">
    <property type="component" value="Unassembled WGS sequence"/>
</dbReference>
<dbReference type="PANTHER" id="PTHR18896">
    <property type="entry name" value="PHOSPHOLIPASE D"/>
    <property type="match status" value="1"/>
</dbReference>
<accession>A0ABV6CN35</accession>
<proteinExistence type="predicted"/>
<dbReference type="InterPro" id="IPR001736">
    <property type="entry name" value="PLipase_D/transphosphatidylase"/>
</dbReference>
<evidence type="ECO:0000256" key="1">
    <source>
        <dbReference type="ARBA" id="ARBA00000798"/>
    </source>
</evidence>
<feature type="domain" description="PLD phosphodiesterase" evidence="10">
    <location>
        <begin position="131"/>
        <end position="158"/>
    </location>
</feature>
<dbReference type="Pfam" id="PF00614">
    <property type="entry name" value="PLDc"/>
    <property type="match status" value="1"/>
</dbReference>
<dbReference type="InterPro" id="IPR025202">
    <property type="entry name" value="PLD-like_dom"/>
</dbReference>
<name>A0ABV6CN35_9RHOB</name>
<protein>
    <recommendedName>
        <fullName evidence="4">Phospholipase D</fullName>
    </recommendedName>
    <alternativeName>
        <fullName evidence="9">Choline phosphatase</fullName>
    </alternativeName>
</protein>
<evidence type="ECO:0000256" key="8">
    <source>
        <dbReference type="ARBA" id="ARBA00023098"/>
    </source>
</evidence>
<dbReference type="SUPFAM" id="SSF56024">
    <property type="entry name" value="Phospholipase D/nuclease"/>
    <property type="match status" value="2"/>
</dbReference>
<evidence type="ECO:0000256" key="5">
    <source>
        <dbReference type="ARBA" id="ARBA00022525"/>
    </source>
</evidence>
<gene>
    <name evidence="11" type="ORF">ACFFIZ_18120</name>
</gene>
<keyword evidence="7" id="KW-0378">Hydrolase</keyword>
<evidence type="ECO:0000256" key="9">
    <source>
        <dbReference type="ARBA" id="ARBA00029594"/>
    </source>
</evidence>
<evidence type="ECO:0000256" key="2">
    <source>
        <dbReference type="ARBA" id="ARBA00003145"/>
    </source>
</evidence>
<evidence type="ECO:0000256" key="3">
    <source>
        <dbReference type="ARBA" id="ARBA00004613"/>
    </source>
</evidence>
<keyword evidence="12" id="KW-1185">Reference proteome</keyword>
<comment type="subcellular location">
    <subcellularLocation>
        <location evidence="3">Secreted</location>
    </subcellularLocation>
</comment>
<keyword evidence="5" id="KW-0964">Secreted</keyword>
<dbReference type="SMART" id="SM00155">
    <property type="entry name" value="PLDc"/>
    <property type="match status" value="2"/>
</dbReference>
<keyword evidence="6" id="KW-0677">Repeat</keyword>
<dbReference type="PROSITE" id="PS50035">
    <property type="entry name" value="PLD"/>
    <property type="match status" value="2"/>
</dbReference>
<feature type="domain" description="PLD phosphodiesterase" evidence="10">
    <location>
        <begin position="346"/>
        <end position="373"/>
    </location>
</feature>
<reference evidence="11 12" key="1">
    <citation type="submission" date="2024-09" db="EMBL/GenBank/DDBJ databases">
        <authorList>
            <person name="Sun Q."/>
            <person name="Mori K."/>
        </authorList>
    </citation>
    <scope>NUCLEOTIDE SEQUENCE [LARGE SCALE GENOMIC DNA]</scope>
    <source>
        <strain evidence="11 12">CCM 7904</strain>
    </source>
</reference>
<evidence type="ECO:0000259" key="10">
    <source>
        <dbReference type="PROSITE" id="PS50035"/>
    </source>
</evidence>
<evidence type="ECO:0000313" key="11">
    <source>
        <dbReference type="EMBL" id="MFC0202169.1"/>
    </source>
</evidence>
<organism evidence="11 12">
    <name type="scientific">Paracoccus rhizosphaerae</name>
    <dbReference type="NCBI Taxonomy" id="1133347"/>
    <lineage>
        <taxon>Bacteria</taxon>
        <taxon>Pseudomonadati</taxon>
        <taxon>Pseudomonadota</taxon>
        <taxon>Alphaproteobacteria</taxon>
        <taxon>Rhodobacterales</taxon>
        <taxon>Paracoccaceae</taxon>
        <taxon>Paracoccus</taxon>
    </lineage>
</organism>
<dbReference type="PANTHER" id="PTHR18896:SF76">
    <property type="entry name" value="PHOSPHOLIPASE"/>
    <property type="match status" value="1"/>
</dbReference>